<organism evidence="1">
    <name type="scientific">Rhizophora mucronata</name>
    <name type="common">Asiatic mangrove</name>
    <dbReference type="NCBI Taxonomy" id="61149"/>
    <lineage>
        <taxon>Eukaryota</taxon>
        <taxon>Viridiplantae</taxon>
        <taxon>Streptophyta</taxon>
        <taxon>Embryophyta</taxon>
        <taxon>Tracheophyta</taxon>
        <taxon>Spermatophyta</taxon>
        <taxon>Magnoliopsida</taxon>
        <taxon>eudicotyledons</taxon>
        <taxon>Gunneridae</taxon>
        <taxon>Pentapetalae</taxon>
        <taxon>rosids</taxon>
        <taxon>fabids</taxon>
        <taxon>Malpighiales</taxon>
        <taxon>Rhizophoraceae</taxon>
        <taxon>Rhizophora</taxon>
    </lineage>
</organism>
<accession>A0A2P2N3B8</accession>
<evidence type="ECO:0000313" key="1">
    <source>
        <dbReference type="EMBL" id="MBX36958.1"/>
    </source>
</evidence>
<proteinExistence type="predicted"/>
<dbReference type="EMBL" id="GGEC01056474">
    <property type="protein sequence ID" value="MBX36958.1"/>
    <property type="molecule type" value="Transcribed_RNA"/>
</dbReference>
<name>A0A2P2N3B8_RHIMU</name>
<protein>
    <submittedName>
        <fullName evidence="1">Uncharacterized protein</fullName>
    </submittedName>
</protein>
<sequence>MNNSIQQSICKKYITHIKSYNDLMLPPMLQYQVDCSLQGHNPNDTVDTV</sequence>
<reference evidence="1" key="1">
    <citation type="submission" date="2018-02" db="EMBL/GenBank/DDBJ databases">
        <title>Rhizophora mucronata_Transcriptome.</title>
        <authorList>
            <person name="Meera S.P."/>
            <person name="Sreeshan A."/>
            <person name="Augustine A."/>
        </authorList>
    </citation>
    <scope>NUCLEOTIDE SEQUENCE</scope>
    <source>
        <tissue evidence="1">Leaf</tissue>
    </source>
</reference>
<dbReference type="AlphaFoldDB" id="A0A2P2N3B8"/>